<feature type="compositionally biased region" description="Basic and acidic residues" evidence="1">
    <location>
        <begin position="202"/>
        <end position="213"/>
    </location>
</feature>
<reference evidence="2 3" key="1">
    <citation type="submission" date="2015-01" db="EMBL/GenBank/DDBJ databases">
        <title>The Genome Sequence of Capronia semiimmersa CBS27337.</title>
        <authorList>
            <consortium name="The Broad Institute Genomics Platform"/>
            <person name="Cuomo C."/>
            <person name="de Hoog S."/>
            <person name="Gorbushina A."/>
            <person name="Stielow B."/>
            <person name="Teixiera M."/>
            <person name="Abouelleil A."/>
            <person name="Chapman S.B."/>
            <person name="Priest M."/>
            <person name="Young S.K."/>
            <person name="Wortman J."/>
            <person name="Nusbaum C."/>
            <person name="Birren B."/>
        </authorList>
    </citation>
    <scope>NUCLEOTIDE SEQUENCE [LARGE SCALE GENOMIC DNA]</scope>
    <source>
        <strain evidence="2 3">CBS 27337</strain>
    </source>
</reference>
<feature type="compositionally biased region" description="Polar residues" evidence="1">
    <location>
        <begin position="75"/>
        <end position="105"/>
    </location>
</feature>
<evidence type="ECO:0008006" key="4">
    <source>
        <dbReference type="Google" id="ProtNLM"/>
    </source>
</evidence>
<protein>
    <recommendedName>
        <fullName evidence="4">Transcription factor domain-containing protein</fullName>
    </recommendedName>
</protein>
<organism evidence="2 3">
    <name type="scientific">Phialophora macrospora</name>
    <dbReference type="NCBI Taxonomy" id="1851006"/>
    <lineage>
        <taxon>Eukaryota</taxon>
        <taxon>Fungi</taxon>
        <taxon>Dikarya</taxon>
        <taxon>Ascomycota</taxon>
        <taxon>Pezizomycotina</taxon>
        <taxon>Eurotiomycetes</taxon>
        <taxon>Chaetothyriomycetidae</taxon>
        <taxon>Chaetothyriales</taxon>
        <taxon>Herpotrichiellaceae</taxon>
        <taxon>Phialophora</taxon>
    </lineage>
</organism>
<evidence type="ECO:0000256" key="1">
    <source>
        <dbReference type="SAM" id="MobiDB-lite"/>
    </source>
</evidence>
<evidence type="ECO:0000313" key="2">
    <source>
        <dbReference type="EMBL" id="KIW63755.1"/>
    </source>
</evidence>
<name>A0A0D2FA06_9EURO</name>
<gene>
    <name evidence="2" type="ORF">PV04_08734</name>
</gene>
<evidence type="ECO:0000313" key="3">
    <source>
        <dbReference type="Proteomes" id="UP000054266"/>
    </source>
</evidence>
<sequence length="675" mass="75145">MDPPGLLFVHQNASLRSLSCNTKQEKQEINRHVQLGRKHERYKKLVWDRWHLPLGFRRNTSPPCSQPIAAHSVPRTVSENAGSVAGQKTTQTTHEQHPRSLQSGHASERRRDVSQTNMEPPPALPEDPFQPIQYDPTKTASESIHAIRSNAVRYQWKRSKEVRPRGRKSRMPIPPVSSSRQSSRAPGKRDADDDAPSGQTKNDSRTIPREETQLIKVPPPNGGAALQPGGYPTELPPKAVAPLLHLVYVVTNATFVGDQARPMSVVAARYVQQMCSHPASFHAAAWVCAKGMVDKGLTNQAATKHRRFLDLCHSIAVKSVIQMISDLGDHNHPIPANELGILCSAMQSLALGTTDDVPVRAARTGPRQSTLTKLQNLHLWGVAPRWLNYHEEAARRILHANESCMDPFWAGLRICQTQNDIISSCRTLTKPRSPCWFLSADFADQYNRIMIEMPPRHSPGFMQYATTLSLAVSGPFMSVISEAILYDSIQEAYLSNRLTSFGVQYVCDARNWTQHQIMSLPSSAEIATLTRHNPQAVVFDAVRHALIVYSLIAILPLPLCSVPFPELADRLEPAISHALQHGLGAASTRLLLWISSMAALAAIGTPKRASLVAFAARLCRNLRIDSWESMQAILQDYLWSGDISDFDGMYLFLEVQQHRFEQGDGTDDMREDEIA</sequence>
<proteinExistence type="predicted"/>
<dbReference type="AlphaFoldDB" id="A0A0D2FA06"/>
<dbReference type="Proteomes" id="UP000054266">
    <property type="component" value="Unassembled WGS sequence"/>
</dbReference>
<keyword evidence="3" id="KW-1185">Reference proteome</keyword>
<accession>A0A0D2FA06</accession>
<feature type="region of interest" description="Disordered" evidence="1">
    <location>
        <begin position="157"/>
        <end position="229"/>
    </location>
</feature>
<dbReference type="HOGENOM" id="CLU_407080_0_0_1"/>
<dbReference type="PANTHER" id="PTHR37540:SF5">
    <property type="entry name" value="TRANSCRIPTION FACTOR DOMAIN-CONTAINING PROTEIN"/>
    <property type="match status" value="1"/>
</dbReference>
<dbReference type="EMBL" id="KN846961">
    <property type="protein sequence ID" value="KIW63755.1"/>
    <property type="molecule type" value="Genomic_DNA"/>
</dbReference>
<feature type="region of interest" description="Disordered" evidence="1">
    <location>
        <begin position="74"/>
        <end position="141"/>
    </location>
</feature>
<dbReference type="PANTHER" id="PTHR37540">
    <property type="entry name" value="TRANSCRIPTION FACTOR (ACR-2), PUTATIVE-RELATED-RELATED"/>
    <property type="match status" value="1"/>
</dbReference>